<dbReference type="GeneID" id="59335630"/>
<dbReference type="Proteomes" id="UP000593566">
    <property type="component" value="Unassembled WGS sequence"/>
</dbReference>
<evidence type="ECO:0000313" key="4">
    <source>
        <dbReference type="Proteomes" id="UP000593566"/>
    </source>
</evidence>
<accession>A0A8H6FIG3</accession>
<feature type="region of interest" description="Disordered" evidence="1">
    <location>
        <begin position="81"/>
        <end position="114"/>
    </location>
</feature>
<dbReference type="EMBL" id="JACCJB010000003">
    <property type="protein sequence ID" value="KAF6229116.1"/>
    <property type="molecule type" value="Genomic_DNA"/>
</dbReference>
<feature type="chain" id="PRO_5034551074" evidence="2">
    <location>
        <begin position="23"/>
        <end position="338"/>
    </location>
</feature>
<feature type="compositionally biased region" description="Low complexity" evidence="1">
    <location>
        <begin position="91"/>
        <end position="108"/>
    </location>
</feature>
<gene>
    <name evidence="3" type="ORF">HO133_007230</name>
</gene>
<evidence type="ECO:0000256" key="1">
    <source>
        <dbReference type="SAM" id="MobiDB-lite"/>
    </source>
</evidence>
<dbReference type="RefSeq" id="XP_037156758.1">
    <property type="nucleotide sequence ID" value="XM_037298123.1"/>
</dbReference>
<sequence length="338" mass="35359">MHPSPQLLALAASALLSSTTSASPLQPSATATYTSSSPLRTKSVDCSNVSTGLAPACWFTLNMTTYLNNWVIMSPYGGELATGETPGSTNPSPASSSAQASGDPSADDVTTGTNSSSYFRKRIVARTAAAAAPASGQCEGGKPFSTCFLRLQQGYGSRKFNCSKINTGGANGTCPAPRPAYYANNPQAFYAVWNFYAINAYISTFHRALHTLARSSPAVISTAATEAAPKISYFQSANQTLSIDVALLDLLVRSTGGHELPGGQNTPFLTLLEGDPSKVTYGEATPPAALAVLMQGRLEHVLREVMRDERVFVEVAGNGAFSTRGLLSVEGLVRVLGG</sequence>
<organism evidence="3 4">
    <name type="scientific">Letharia lupina</name>
    <dbReference type="NCBI Taxonomy" id="560253"/>
    <lineage>
        <taxon>Eukaryota</taxon>
        <taxon>Fungi</taxon>
        <taxon>Dikarya</taxon>
        <taxon>Ascomycota</taxon>
        <taxon>Pezizomycotina</taxon>
        <taxon>Lecanoromycetes</taxon>
        <taxon>OSLEUM clade</taxon>
        <taxon>Lecanoromycetidae</taxon>
        <taxon>Lecanorales</taxon>
        <taxon>Lecanorineae</taxon>
        <taxon>Parmeliaceae</taxon>
        <taxon>Letharia</taxon>
    </lineage>
</organism>
<feature type="region of interest" description="Disordered" evidence="1">
    <location>
        <begin position="21"/>
        <end position="40"/>
    </location>
</feature>
<evidence type="ECO:0000313" key="3">
    <source>
        <dbReference type="EMBL" id="KAF6229116.1"/>
    </source>
</evidence>
<protein>
    <submittedName>
        <fullName evidence="3">Uncharacterized protein</fullName>
    </submittedName>
</protein>
<name>A0A8H6FIG3_9LECA</name>
<keyword evidence="4" id="KW-1185">Reference proteome</keyword>
<proteinExistence type="predicted"/>
<feature type="compositionally biased region" description="Low complexity" evidence="1">
    <location>
        <begin position="21"/>
        <end position="37"/>
    </location>
</feature>
<feature type="signal peptide" evidence="2">
    <location>
        <begin position="1"/>
        <end position="22"/>
    </location>
</feature>
<reference evidence="3 4" key="1">
    <citation type="journal article" date="2020" name="Genomics">
        <title>Complete, high-quality genomes from long-read metagenomic sequencing of two wolf lichen thalli reveals enigmatic genome architecture.</title>
        <authorList>
            <person name="McKenzie S.K."/>
            <person name="Walston R.F."/>
            <person name="Allen J.L."/>
        </authorList>
    </citation>
    <scope>NUCLEOTIDE SEQUENCE [LARGE SCALE GENOMIC DNA]</scope>
    <source>
        <strain evidence="3">WasteWater1</strain>
    </source>
</reference>
<evidence type="ECO:0000256" key="2">
    <source>
        <dbReference type="SAM" id="SignalP"/>
    </source>
</evidence>
<comment type="caution">
    <text evidence="3">The sequence shown here is derived from an EMBL/GenBank/DDBJ whole genome shotgun (WGS) entry which is preliminary data.</text>
</comment>
<dbReference type="AlphaFoldDB" id="A0A8H6FIG3"/>
<keyword evidence="2" id="KW-0732">Signal</keyword>